<accession>A0A553I458</accession>
<evidence type="ECO:0000256" key="3">
    <source>
        <dbReference type="PIRSR" id="PIRSR000137-2"/>
    </source>
</evidence>
<protein>
    <recommendedName>
        <fullName evidence="5 6">Glucose-methanol-choline oxidoreductase N-terminal domain-containing protein</fullName>
    </recommendedName>
</protein>
<comment type="cofactor">
    <cofactor evidence="3">
        <name>FAD</name>
        <dbReference type="ChEBI" id="CHEBI:57692"/>
    </cofactor>
</comment>
<dbReference type="PIRSF" id="PIRSF000137">
    <property type="entry name" value="Alcohol_oxidase"/>
    <property type="match status" value="1"/>
</dbReference>
<dbReference type="Pfam" id="PF05199">
    <property type="entry name" value="GMC_oxred_C"/>
    <property type="match status" value="1"/>
</dbReference>
<feature type="binding site" evidence="3">
    <location>
        <position position="261"/>
    </location>
    <ligand>
        <name>FAD</name>
        <dbReference type="ChEBI" id="CHEBI:57692"/>
    </ligand>
</feature>
<dbReference type="PROSITE" id="PS00623">
    <property type="entry name" value="GMC_OXRED_1"/>
    <property type="match status" value="1"/>
</dbReference>
<dbReference type="Gene3D" id="3.30.560.10">
    <property type="entry name" value="Glucose Oxidase, domain 3"/>
    <property type="match status" value="1"/>
</dbReference>
<evidence type="ECO:0000313" key="8">
    <source>
        <dbReference type="Proteomes" id="UP000319160"/>
    </source>
</evidence>
<dbReference type="Proteomes" id="UP000319160">
    <property type="component" value="Unassembled WGS sequence"/>
</dbReference>
<evidence type="ECO:0000256" key="1">
    <source>
        <dbReference type="ARBA" id="ARBA00010790"/>
    </source>
</evidence>
<gene>
    <name evidence="7" type="ORF">FHL15_004048</name>
</gene>
<keyword evidence="4" id="KW-0285">Flavoprotein</keyword>
<dbReference type="PANTHER" id="PTHR11552">
    <property type="entry name" value="GLUCOSE-METHANOL-CHOLINE GMC OXIDOREDUCTASE"/>
    <property type="match status" value="1"/>
</dbReference>
<organism evidence="7 8">
    <name type="scientific">Xylaria flabelliformis</name>
    <dbReference type="NCBI Taxonomy" id="2512241"/>
    <lineage>
        <taxon>Eukaryota</taxon>
        <taxon>Fungi</taxon>
        <taxon>Dikarya</taxon>
        <taxon>Ascomycota</taxon>
        <taxon>Pezizomycotina</taxon>
        <taxon>Sordariomycetes</taxon>
        <taxon>Xylariomycetidae</taxon>
        <taxon>Xylariales</taxon>
        <taxon>Xylariaceae</taxon>
        <taxon>Xylaria</taxon>
    </lineage>
</organism>
<dbReference type="STRING" id="2512241.A0A553I458"/>
<evidence type="ECO:0000259" key="5">
    <source>
        <dbReference type="PROSITE" id="PS00623"/>
    </source>
</evidence>
<evidence type="ECO:0000313" key="7">
    <source>
        <dbReference type="EMBL" id="TRX94963.1"/>
    </source>
</evidence>
<dbReference type="InterPro" id="IPR007867">
    <property type="entry name" value="GMC_OxRtase_C"/>
</dbReference>
<feature type="domain" description="Glucose-methanol-choline oxidoreductase N-terminal" evidence="6">
    <location>
        <begin position="292"/>
        <end position="306"/>
    </location>
</feature>
<dbReference type="InterPro" id="IPR036188">
    <property type="entry name" value="FAD/NAD-bd_sf"/>
</dbReference>
<dbReference type="InterPro" id="IPR000172">
    <property type="entry name" value="GMC_OxRdtase_N"/>
</dbReference>
<dbReference type="GO" id="GO:0016614">
    <property type="term" value="F:oxidoreductase activity, acting on CH-OH group of donors"/>
    <property type="evidence" value="ECO:0007669"/>
    <property type="project" value="InterPro"/>
</dbReference>
<feature type="active site" description="Proton donor" evidence="2">
    <location>
        <position position="523"/>
    </location>
</feature>
<evidence type="ECO:0000256" key="4">
    <source>
        <dbReference type="RuleBase" id="RU003968"/>
    </source>
</evidence>
<feature type="domain" description="Glucose-methanol-choline oxidoreductase N-terminal" evidence="5">
    <location>
        <begin position="122"/>
        <end position="145"/>
    </location>
</feature>
<dbReference type="EMBL" id="VFLP01000018">
    <property type="protein sequence ID" value="TRX94963.1"/>
    <property type="molecule type" value="Genomic_DNA"/>
</dbReference>
<proteinExistence type="inferred from homology"/>
<dbReference type="PANTHER" id="PTHR11552:SF123">
    <property type="entry name" value="GMC OXIDOREDUCTASE (AFU_ORTHOLOGUE AFUA_2G01770)-RELATED"/>
    <property type="match status" value="1"/>
</dbReference>
<comment type="caution">
    <text evidence="7">The sequence shown here is derived from an EMBL/GenBank/DDBJ whole genome shotgun (WGS) entry which is preliminary data.</text>
</comment>
<sequence length="579" mass="62648">MNTAYNTTGILAVDPVMSECVEYGKLRYSYASLTSFSIMTSVGPWDHIIVGGGLAGCVVAHRLKQYQPSSRILVLEAGPDVSGNKDILHFNSLNFIGGQFDWGNKTVPQTHLNGRQIHVPAGKALGGGSVINGCGWFRGSKADFDNWAEAVQDERWSYQGQLKYIKMTEKWYNNENAESHGHDGKLQIESPTSTGRIYPLSAITEQSWTEVGLSKLPGNDMNAGTNLGFGELNENRSQGARQIAPLVYPLDGITVKTDILVRAIKLVGSQAVGVHLDNGDEILGKEVIIAAGAYRTPQILMLSGIGPKETLDKYGIEVRVENPGVGNNYNDHVMMHLNWKLKDPSKGYALGSSNPLLAEPQFTMGTPLSHVACTAIPRDRLEAAIAKDEGHLNTDHDLLKRNWAVMENLVMYIAVPPLKIDGTHISNALMGMKPTSRGTVTIESKDPKVAPLLDPNYFATEVDKAVWRHSLRNITALMTGDTALGRDVVAAETPLPGFEPLTIDAGDEYLDNRVKAQGISTFHGCGTCSMGKVVDTDLRVKGVQNLRIVDASVIPISIGAHIQAAVYALAEQAAISTLA</sequence>
<dbReference type="GO" id="GO:0050660">
    <property type="term" value="F:flavin adenine dinucleotide binding"/>
    <property type="evidence" value="ECO:0007669"/>
    <property type="project" value="InterPro"/>
</dbReference>
<name>A0A553I458_9PEZI</name>
<reference evidence="8" key="1">
    <citation type="submission" date="2019-06" db="EMBL/GenBank/DDBJ databases">
        <title>Draft genome sequence of the griseofulvin-producing fungus Xylaria cubensis strain G536.</title>
        <authorList>
            <person name="Mead M.E."/>
            <person name="Raja H.A."/>
            <person name="Steenwyk J.L."/>
            <person name="Knowles S.L."/>
            <person name="Oberlies N.H."/>
            <person name="Rokas A."/>
        </authorList>
    </citation>
    <scope>NUCLEOTIDE SEQUENCE [LARGE SCALE GENOMIC DNA]</scope>
    <source>
        <strain evidence="8">G536</strain>
    </source>
</reference>
<evidence type="ECO:0000256" key="2">
    <source>
        <dbReference type="PIRSR" id="PIRSR000137-1"/>
    </source>
</evidence>
<dbReference type="SUPFAM" id="SSF51905">
    <property type="entry name" value="FAD/NAD(P)-binding domain"/>
    <property type="match status" value="1"/>
</dbReference>
<dbReference type="SUPFAM" id="SSF54373">
    <property type="entry name" value="FAD-linked reductases, C-terminal domain"/>
    <property type="match status" value="1"/>
</dbReference>
<comment type="similarity">
    <text evidence="1 4">Belongs to the GMC oxidoreductase family.</text>
</comment>
<dbReference type="PROSITE" id="PS00624">
    <property type="entry name" value="GMC_OXRED_2"/>
    <property type="match status" value="1"/>
</dbReference>
<keyword evidence="3 4" id="KW-0274">FAD</keyword>
<dbReference type="Gene3D" id="3.50.50.60">
    <property type="entry name" value="FAD/NAD(P)-binding domain"/>
    <property type="match status" value="1"/>
</dbReference>
<evidence type="ECO:0000259" key="6">
    <source>
        <dbReference type="PROSITE" id="PS00624"/>
    </source>
</evidence>
<dbReference type="InterPro" id="IPR012132">
    <property type="entry name" value="GMC_OxRdtase"/>
</dbReference>
<keyword evidence="8" id="KW-1185">Reference proteome</keyword>
<dbReference type="OrthoDB" id="269227at2759"/>
<dbReference type="AlphaFoldDB" id="A0A553I458"/>
<feature type="active site" description="Proton acceptor" evidence="2">
    <location>
        <position position="561"/>
    </location>
</feature>
<dbReference type="Pfam" id="PF00732">
    <property type="entry name" value="GMC_oxred_N"/>
    <property type="match status" value="1"/>
</dbReference>